<feature type="transmembrane region" description="Helical" evidence="1">
    <location>
        <begin position="168"/>
        <end position="187"/>
    </location>
</feature>
<organism evidence="4 6">
    <name type="scientific">Eggerthella sinensis</name>
    <dbReference type="NCBI Taxonomy" id="242230"/>
    <lineage>
        <taxon>Bacteria</taxon>
        <taxon>Bacillati</taxon>
        <taxon>Actinomycetota</taxon>
        <taxon>Coriobacteriia</taxon>
        <taxon>Eggerthellales</taxon>
        <taxon>Eggerthellaceae</taxon>
        <taxon>Eggerthella</taxon>
    </lineage>
</organism>
<keyword evidence="5" id="KW-1185">Reference proteome</keyword>
<dbReference type="EMBL" id="QICC01000003">
    <property type="protein sequence ID" value="RNM43145.1"/>
    <property type="molecule type" value="Genomic_DNA"/>
</dbReference>
<keyword evidence="1" id="KW-1133">Transmembrane helix</keyword>
<dbReference type="PANTHER" id="PTHR37810:SF5">
    <property type="entry name" value="IMMUNITY PROTEIN SDPI"/>
    <property type="match status" value="1"/>
</dbReference>
<evidence type="ECO:0000313" key="6">
    <source>
        <dbReference type="Proteomes" id="UP000270112"/>
    </source>
</evidence>
<protein>
    <recommendedName>
        <fullName evidence="2">DUF1648 domain-containing protein</fullName>
    </recommendedName>
</protein>
<sequence>MGNMKKSLVLAGILLAVNVVVTVAFLCVLPDQVPVHFGPSGAMDRIGSKYENLSLLAIALILGIVLALCGLFGKGSNRATMARLAVGMQAIFILVGLFIFLNQLRYDGNAATASAPDFDMSQISAIVIGTTFLLMGYFMPESTRNAVFGIRVPWTQKSDETWARAHRFGGIVTVAAGAMIVLAGVVLKGSAAFVALAVIFVAWTLACLIGSYVVCKHIS</sequence>
<keyword evidence="1" id="KW-0472">Membrane</keyword>
<reference evidence="6" key="2">
    <citation type="submission" date="2018-05" db="EMBL/GenBank/DDBJ databases">
        <title>Genome Sequencing of selected type strains of the family Eggerthellaceae.</title>
        <authorList>
            <person name="Danylec N."/>
            <person name="Stoll D.A."/>
            <person name="Doetsch A."/>
            <person name="Huch M."/>
        </authorList>
    </citation>
    <scope>NUCLEOTIDE SEQUENCE [LARGE SCALE GENOMIC DNA]</scope>
    <source>
        <strain evidence="6">DSM 16107</strain>
    </source>
</reference>
<feature type="transmembrane region" description="Helical" evidence="1">
    <location>
        <begin position="84"/>
        <end position="101"/>
    </location>
</feature>
<dbReference type="PIRSF" id="PIRSF038959">
    <property type="entry name" value="SdpI"/>
    <property type="match status" value="1"/>
</dbReference>
<gene>
    <name evidence="3" type="ORF">C1876_07755</name>
    <name evidence="4" type="ORF">DMP09_01465</name>
</gene>
<dbReference type="GO" id="GO:0009636">
    <property type="term" value="P:response to toxic substance"/>
    <property type="evidence" value="ECO:0007669"/>
    <property type="project" value="TreeGrafter"/>
</dbReference>
<reference evidence="4" key="3">
    <citation type="journal article" date="2019" name="Microbiol. Resour. Announc.">
        <title>Draft Genome Sequences of Type Strains of Gordonibacter faecihominis, Paraeggerthella hongkongensis, Parvibacter caecicola,Slackia equolifaciens, Slackia faecicanis, and Slackia isoflavoniconvertens.</title>
        <authorList>
            <person name="Danylec N."/>
            <person name="Stoll D.A."/>
            <person name="Dotsch A."/>
            <person name="Huch M."/>
        </authorList>
    </citation>
    <scope>NUCLEOTIDE SEQUENCE</scope>
    <source>
        <strain evidence="4">DSM 16107</strain>
    </source>
</reference>
<dbReference type="InterPro" id="IPR026272">
    <property type="entry name" value="SdpI"/>
</dbReference>
<evidence type="ECO:0000256" key="1">
    <source>
        <dbReference type="SAM" id="Phobius"/>
    </source>
</evidence>
<comment type="caution">
    <text evidence="4">The sequence shown here is derived from an EMBL/GenBank/DDBJ whole genome shotgun (WGS) entry which is preliminary data.</text>
</comment>
<reference evidence="3 5" key="1">
    <citation type="journal article" date="2018" name="Elife">
        <title>Discovery and characterization of a prevalent human gut bacterial enzyme sufficient for the inactivation of a family of plant toxins.</title>
        <authorList>
            <person name="Koppel N."/>
            <person name="Bisanz J.E."/>
            <person name="Pandelia M.E."/>
            <person name="Turnbaugh P.J."/>
            <person name="Balskus E.P."/>
        </authorList>
    </citation>
    <scope>NUCLEOTIDE SEQUENCE [LARGE SCALE GENOMIC DNA]</scope>
    <source>
        <strain evidence="3 5">DSM 16107</strain>
    </source>
</reference>
<dbReference type="Pfam" id="PF13630">
    <property type="entry name" value="SdpI"/>
    <property type="match status" value="1"/>
</dbReference>
<feature type="transmembrane region" description="Helical" evidence="1">
    <location>
        <begin position="121"/>
        <end position="139"/>
    </location>
</feature>
<dbReference type="Proteomes" id="UP000270112">
    <property type="component" value="Unassembled WGS sequence"/>
</dbReference>
<dbReference type="EMBL" id="PPTT01000011">
    <property type="protein sequence ID" value="RDB69124.1"/>
    <property type="molecule type" value="Genomic_DNA"/>
</dbReference>
<accession>A0A3N0J1T5</accession>
<evidence type="ECO:0000313" key="5">
    <source>
        <dbReference type="Proteomes" id="UP000253817"/>
    </source>
</evidence>
<dbReference type="PANTHER" id="PTHR37810">
    <property type="entry name" value="IMMUNITY PROTEIN SDPI"/>
    <property type="match status" value="1"/>
</dbReference>
<dbReference type="InterPro" id="IPR012867">
    <property type="entry name" value="DUF1648"/>
</dbReference>
<dbReference type="Proteomes" id="UP000253817">
    <property type="component" value="Unassembled WGS sequence"/>
</dbReference>
<evidence type="ECO:0000313" key="4">
    <source>
        <dbReference type="EMBL" id="RNM43145.1"/>
    </source>
</evidence>
<dbReference type="InterPro" id="IPR025962">
    <property type="entry name" value="SdpI/YhfL"/>
</dbReference>
<feature type="transmembrane region" description="Helical" evidence="1">
    <location>
        <begin position="54"/>
        <end position="72"/>
    </location>
</feature>
<proteinExistence type="predicted"/>
<keyword evidence="1" id="KW-0812">Transmembrane</keyword>
<feature type="transmembrane region" description="Helical" evidence="1">
    <location>
        <begin position="193"/>
        <end position="215"/>
    </location>
</feature>
<dbReference type="AlphaFoldDB" id="A0A3N0J1T5"/>
<feature type="domain" description="DUF1648" evidence="2">
    <location>
        <begin position="13"/>
        <end position="58"/>
    </location>
</feature>
<dbReference type="Pfam" id="PF07853">
    <property type="entry name" value="DUF1648"/>
    <property type="match status" value="1"/>
</dbReference>
<evidence type="ECO:0000259" key="2">
    <source>
        <dbReference type="Pfam" id="PF07853"/>
    </source>
</evidence>
<name>A0A3N0J1T5_9ACTN</name>
<evidence type="ECO:0000313" key="3">
    <source>
        <dbReference type="EMBL" id="RDB69124.1"/>
    </source>
</evidence>